<evidence type="ECO:0000256" key="5">
    <source>
        <dbReference type="SAM" id="MobiDB-lite"/>
    </source>
</evidence>
<feature type="region of interest" description="Disordered" evidence="5">
    <location>
        <begin position="1"/>
        <end position="25"/>
    </location>
</feature>
<reference evidence="7 8" key="1">
    <citation type="submission" date="2018-05" db="EMBL/GenBank/DDBJ databases">
        <title>Lujinxingia marina gen. nov. sp. nov., a new facultative anaerobic member of the class Deltaproteobacteria, and proposal of Lujinxingaceae fam. nov.</title>
        <authorList>
            <person name="Li C.-M."/>
        </authorList>
    </citation>
    <scope>NUCLEOTIDE SEQUENCE [LARGE SCALE GENOMIC DNA]</scope>
    <source>
        <strain evidence="7 8">B210</strain>
    </source>
</reference>
<feature type="compositionally biased region" description="Basic and acidic residues" evidence="5">
    <location>
        <begin position="68"/>
        <end position="79"/>
    </location>
</feature>
<dbReference type="EMBL" id="QHKO01000001">
    <property type="protein sequence ID" value="RAL25435.1"/>
    <property type="molecule type" value="Genomic_DNA"/>
</dbReference>
<dbReference type="InterPro" id="IPR001279">
    <property type="entry name" value="Metallo-B-lactamas"/>
</dbReference>
<dbReference type="PANTHER" id="PTHR42978">
    <property type="entry name" value="QUORUM-QUENCHING LACTONASE YTNP-RELATED-RELATED"/>
    <property type="match status" value="1"/>
</dbReference>
<evidence type="ECO:0000256" key="4">
    <source>
        <dbReference type="ARBA" id="ARBA00022833"/>
    </source>
</evidence>
<dbReference type="PANTHER" id="PTHR42978:SF6">
    <property type="entry name" value="QUORUM-QUENCHING LACTONASE YTNP-RELATED"/>
    <property type="match status" value="1"/>
</dbReference>
<dbReference type="SUPFAM" id="SSF56281">
    <property type="entry name" value="Metallo-hydrolase/oxidoreductase"/>
    <property type="match status" value="1"/>
</dbReference>
<dbReference type="CDD" id="cd16281">
    <property type="entry name" value="metallo-hydrolase-like_MBL-fold"/>
    <property type="match status" value="1"/>
</dbReference>
<dbReference type="GO" id="GO:0046872">
    <property type="term" value="F:metal ion binding"/>
    <property type="evidence" value="ECO:0007669"/>
    <property type="project" value="UniProtKB-KW"/>
</dbReference>
<organism evidence="7 8">
    <name type="scientific">Lujinxingia litoralis</name>
    <dbReference type="NCBI Taxonomy" id="2211119"/>
    <lineage>
        <taxon>Bacteria</taxon>
        <taxon>Deltaproteobacteria</taxon>
        <taxon>Bradymonadales</taxon>
        <taxon>Lujinxingiaceae</taxon>
        <taxon>Lujinxingia</taxon>
    </lineage>
</organism>
<keyword evidence="2" id="KW-0479">Metal-binding</keyword>
<evidence type="ECO:0000256" key="3">
    <source>
        <dbReference type="ARBA" id="ARBA00022801"/>
    </source>
</evidence>
<accession>A0A328CAD9</accession>
<dbReference type="InterPro" id="IPR036866">
    <property type="entry name" value="RibonucZ/Hydroxyglut_hydro"/>
</dbReference>
<keyword evidence="8" id="KW-1185">Reference proteome</keyword>
<dbReference type="GO" id="GO:0016787">
    <property type="term" value="F:hydrolase activity"/>
    <property type="evidence" value="ECO:0007669"/>
    <property type="project" value="UniProtKB-KW"/>
</dbReference>
<name>A0A328CAD9_9DELT</name>
<dbReference type="InterPro" id="IPR051013">
    <property type="entry name" value="MBL_superfamily_lactonases"/>
</dbReference>
<comment type="caution">
    <text evidence="7">The sequence shown here is derived from an EMBL/GenBank/DDBJ whole genome shotgun (WGS) entry which is preliminary data.</text>
</comment>
<evidence type="ECO:0000313" key="7">
    <source>
        <dbReference type="EMBL" id="RAL25435.1"/>
    </source>
</evidence>
<dbReference type="Proteomes" id="UP000249169">
    <property type="component" value="Unassembled WGS sequence"/>
</dbReference>
<comment type="similarity">
    <text evidence="1">Belongs to the metallo-beta-lactamase superfamily.</text>
</comment>
<keyword evidence="4" id="KW-0862">Zinc</keyword>
<evidence type="ECO:0000256" key="2">
    <source>
        <dbReference type="ARBA" id="ARBA00022723"/>
    </source>
</evidence>
<feature type="domain" description="Metallo-beta-lactamase" evidence="6">
    <location>
        <begin position="138"/>
        <end position="350"/>
    </location>
</feature>
<gene>
    <name evidence="7" type="ORF">DL240_04285</name>
</gene>
<dbReference type="Pfam" id="PF00753">
    <property type="entry name" value="Lactamase_B"/>
    <property type="match status" value="1"/>
</dbReference>
<evidence type="ECO:0000256" key="1">
    <source>
        <dbReference type="ARBA" id="ARBA00007749"/>
    </source>
</evidence>
<feature type="region of interest" description="Disordered" evidence="5">
    <location>
        <begin position="47"/>
        <end position="94"/>
    </location>
</feature>
<keyword evidence="3 7" id="KW-0378">Hydrolase</keyword>
<dbReference type="AlphaFoldDB" id="A0A328CAD9"/>
<dbReference type="Gene3D" id="3.60.15.10">
    <property type="entry name" value="Ribonuclease Z/Hydroxyacylglutathione hydrolase-like"/>
    <property type="match status" value="1"/>
</dbReference>
<proteinExistence type="inferred from homology"/>
<evidence type="ECO:0000313" key="8">
    <source>
        <dbReference type="Proteomes" id="UP000249169"/>
    </source>
</evidence>
<feature type="compositionally biased region" description="Pro residues" evidence="5">
    <location>
        <begin position="50"/>
        <end position="59"/>
    </location>
</feature>
<protein>
    <submittedName>
        <fullName evidence="7">MBL fold metallo-hydrolase</fullName>
    </submittedName>
</protein>
<dbReference type="SMART" id="SM00849">
    <property type="entry name" value="Lactamase_B"/>
    <property type="match status" value="1"/>
</dbReference>
<sequence>MTQPCWNARFGRSASISPRPRPPSFVASSATRLNFNLAGSSASWDSTGWIPPPHAPPACSPSTANPRTSEHSSPHRTAAEPRPYSPTRSPSMSNPERQIIALEESHFGLDGGAMFGIIPRPLWARTNPPDENNRIAMSARCLLIRDPDRVTLIDTGMGTRWSEKERGIYKIDAQDAGLRQALAAQNLTPEDVDDVILTHLHFDHAGGLRTPDAEGVLRPTFPNARHWVQRRNWSWAHSPSARDAGSYRVEDFDLFDAPDAPPLHLVDGISELFDGIEVLPVHGHTFGMQVVKFNAAGQTYAFVADLIPTASHLRDPYVMGYDLQPLKTVEEKREILYHAQREGWILIFEHDPTTAMARVDLDRHGQPVAVPLE</sequence>
<evidence type="ECO:0000259" key="6">
    <source>
        <dbReference type="SMART" id="SM00849"/>
    </source>
</evidence>